<dbReference type="Pfam" id="PF00153">
    <property type="entry name" value="Mito_carr"/>
    <property type="match status" value="3"/>
</dbReference>
<name>A0A6A4X2N6_AMPAM</name>
<dbReference type="InterPro" id="IPR023395">
    <property type="entry name" value="MCP_dom_sf"/>
</dbReference>
<sequence length="315" mass="34584">MADSKPSLFSYSTLVHAIAGATGSSVAMSLTYPLDTVRTRLQLEEGRRADSTLAVLAQLVSQEGVPTLYRGMGPVLESLFCSNFVYFYTFHGLKRLVVGEHSAPKDLLMAMTAGCINVLLTNPLWVANTRMKMEGVAELRSRAGDKRESEERPQSRRYTSLLDAVRRIGCEEGTAALYNGLVPSLLLTSNPAVHFVAYEASKRYLERLHPGVPLSVTQVFLCGAAAKALATLVTYPLQAVQAQLRAGGMVRSDGRRELRILRILALLFRRGGLAGGVYKGLEAKMLQTVLTAALMFVLYEKIAQFVFLLLLGRRR</sequence>
<keyword evidence="5" id="KW-0677">Repeat</keyword>
<dbReference type="PANTHER" id="PTHR45939">
    <property type="entry name" value="PEROXISOMAL MEMBRANE PROTEIN PMP34-RELATED"/>
    <property type="match status" value="1"/>
</dbReference>
<evidence type="ECO:0000256" key="3">
    <source>
        <dbReference type="ARBA" id="ARBA00022448"/>
    </source>
</evidence>
<evidence type="ECO:0000256" key="1">
    <source>
        <dbReference type="ARBA" id="ARBA00004585"/>
    </source>
</evidence>
<evidence type="ECO:0000256" key="7">
    <source>
        <dbReference type="ARBA" id="ARBA00023136"/>
    </source>
</evidence>
<dbReference type="GO" id="GO:0044610">
    <property type="term" value="F:FMN transmembrane transporter activity"/>
    <property type="evidence" value="ECO:0007669"/>
    <property type="project" value="TreeGrafter"/>
</dbReference>
<evidence type="ECO:0000256" key="5">
    <source>
        <dbReference type="ARBA" id="ARBA00022737"/>
    </source>
</evidence>
<reference evidence="12 13" key="1">
    <citation type="submission" date="2019-07" db="EMBL/GenBank/DDBJ databases">
        <title>Draft genome assembly of a fouling barnacle, Amphibalanus amphitrite (Darwin, 1854): The first reference genome for Thecostraca.</title>
        <authorList>
            <person name="Kim W."/>
        </authorList>
    </citation>
    <scope>NUCLEOTIDE SEQUENCE [LARGE SCALE GENOMIC DNA]</scope>
    <source>
        <strain evidence="12">SNU_AA5</strain>
        <tissue evidence="12">Soma without cirri and trophi</tissue>
    </source>
</reference>
<dbReference type="PANTHER" id="PTHR45939:SF5">
    <property type="entry name" value="PEROXISOMAL MEMBRANE PROTEIN PMP34"/>
    <property type="match status" value="1"/>
</dbReference>
<evidence type="ECO:0000256" key="11">
    <source>
        <dbReference type="SAM" id="Phobius"/>
    </source>
</evidence>
<keyword evidence="13" id="KW-1185">Reference proteome</keyword>
<dbReference type="AlphaFoldDB" id="A0A6A4X2N6"/>
<keyword evidence="4 9" id="KW-0812">Transmembrane</keyword>
<evidence type="ECO:0000256" key="10">
    <source>
        <dbReference type="RuleBase" id="RU000488"/>
    </source>
</evidence>
<dbReference type="GO" id="GO:0005778">
    <property type="term" value="C:peroxisomal membrane"/>
    <property type="evidence" value="ECO:0007669"/>
    <property type="project" value="UniProtKB-SubCell"/>
</dbReference>
<keyword evidence="7 9" id="KW-0472">Membrane</keyword>
<evidence type="ECO:0000256" key="8">
    <source>
        <dbReference type="ARBA" id="ARBA00023140"/>
    </source>
</evidence>
<comment type="caution">
    <text evidence="12">The sequence shown here is derived from an EMBL/GenBank/DDBJ whole genome shotgun (WGS) entry which is preliminary data.</text>
</comment>
<evidence type="ECO:0000256" key="4">
    <source>
        <dbReference type="ARBA" id="ARBA00022692"/>
    </source>
</evidence>
<keyword evidence="8" id="KW-0576">Peroxisome</keyword>
<evidence type="ECO:0000313" key="13">
    <source>
        <dbReference type="Proteomes" id="UP000440578"/>
    </source>
</evidence>
<keyword evidence="3 10" id="KW-0813">Transport</keyword>
<accession>A0A6A4X2N6</accession>
<dbReference type="Proteomes" id="UP000440578">
    <property type="component" value="Unassembled WGS sequence"/>
</dbReference>
<feature type="repeat" description="Solcar" evidence="9">
    <location>
        <begin position="101"/>
        <end position="204"/>
    </location>
</feature>
<dbReference type="GO" id="GO:0015230">
    <property type="term" value="F:FAD transmembrane transporter activity"/>
    <property type="evidence" value="ECO:0007669"/>
    <property type="project" value="TreeGrafter"/>
</dbReference>
<dbReference type="SUPFAM" id="SSF103506">
    <property type="entry name" value="Mitochondrial carrier"/>
    <property type="match status" value="1"/>
</dbReference>
<feature type="repeat" description="Solcar" evidence="9">
    <location>
        <begin position="214"/>
        <end position="305"/>
    </location>
</feature>
<dbReference type="EMBL" id="VIIS01000428">
    <property type="protein sequence ID" value="KAF0309178.1"/>
    <property type="molecule type" value="Genomic_DNA"/>
</dbReference>
<evidence type="ECO:0000313" key="12">
    <source>
        <dbReference type="EMBL" id="KAF0309178.1"/>
    </source>
</evidence>
<protein>
    <submittedName>
        <fullName evidence="12">Peroxisomal membrane protein PMP34</fullName>
    </submittedName>
</protein>
<dbReference type="InterPro" id="IPR052217">
    <property type="entry name" value="Mito/Peroxisomal_Carrier"/>
</dbReference>
<evidence type="ECO:0000256" key="9">
    <source>
        <dbReference type="PROSITE-ProRule" id="PRU00282"/>
    </source>
</evidence>
<dbReference type="OrthoDB" id="10266426at2759"/>
<evidence type="ECO:0000256" key="6">
    <source>
        <dbReference type="ARBA" id="ARBA00022989"/>
    </source>
</evidence>
<comment type="similarity">
    <text evidence="2 10">Belongs to the mitochondrial carrier (TC 2.A.29) family.</text>
</comment>
<comment type="subcellular location">
    <subcellularLocation>
        <location evidence="1">Peroxisome membrane</location>
        <topology evidence="1">Multi-pass membrane protein</topology>
    </subcellularLocation>
</comment>
<dbReference type="Gene3D" id="1.50.40.10">
    <property type="entry name" value="Mitochondrial carrier domain"/>
    <property type="match status" value="1"/>
</dbReference>
<feature type="transmembrane region" description="Helical" evidence="11">
    <location>
        <begin position="290"/>
        <end position="311"/>
    </location>
</feature>
<dbReference type="GO" id="GO:0015217">
    <property type="term" value="F:ADP transmembrane transporter activity"/>
    <property type="evidence" value="ECO:0007669"/>
    <property type="project" value="TreeGrafter"/>
</dbReference>
<dbReference type="GO" id="GO:0080122">
    <property type="term" value="F:AMP transmembrane transporter activity"/>
    <property type="evidence" value="ECO:0007669"/>
    <property type="project" value="TreeGrafter"/>
</dbReference>
<dbReference type="InterPro" id="IPR018108">
    <property type="entry name" value="MCP_transmembrane"/>
</dbReference>
<dbReference type="GO" id="GO:0015228">
    <property type="term" value="F:coenzyme A transmembrane transporter activity"/>
    <property type="evidence" value="ECO:0007669"/>
    <property type="project" value="TreeGrafter"/>
</dbReference>
<gene>
    <name evidence="12" type="primary">SLC25A17</name>
    <name evidence="12" type="ORF">FJT64_019667</name>
</gene>
<proteinExistence type="inferred from homology"/>
<keyword evidence="6 11" id="KW-1133">Transmembrane helix</keyword>
<dbReference type="GO" id="GO:0051724">
    <property type="term" value="F:NAD transmembrane transporter activity"/>
    <property type="evidence" value="ECO:0007669"/>
    <property type="project" value="TreeGrafter"/>
</dbReference>
<organism evidence="12 13">
    <name type="scientific">Amphibalanus amphitrite</name>
    <name type="common">Striped barnacle</name>
    <name type="synonym">Balanus amphitrite</name>
    <dbReference type="NCBI Taxonomy" id="1232801"/>
    <lineage>
        <taxon>Eukaryota</taxon>
        <taxon>Metazoa</taxon>
        <taxon>Ecdysozoa</taxon>
        <taxon>Arthropoda</taxon>
        <taxon>Crustacea</taxon>
        <taxon>Multicrustacea</taxon>
        <taxon>Cirripedia</taxon>
        <taxon>Thoracica</taxon>
        <taxon>Thoracicalcarea</taxon>
        <taxon>Balanomorpha</taxon>
        <taxon>Balanoidea</taxon>
        <taxon>Balanidae</taxon>
        <taxon>Amphibalaninae</taxon>
        <taxon>Amphibalanus</taxon>
    </lineage>
</organism>
<dbReference type="PROSITE" id="PS50920">
    <property type="entry name" value="SOLCAR"/>
    <property type="match status" value="3"/>
</dbReference>
<dbReference type="GO" id="GO:0005347">
    <property type="term" value="F:ATP transmembrane transporter activity"/>
    <property type="evidence" value="ECO:0007669"/>
    <property type="project" value="TreeGrafter"/>
</dbReference>
<feature type="repeat" description="Solcar" evidence="9">
    <location>
        <begin position="11"/>
        <end position="96"/>
    </location>
</feature>
<evidence type="ECO:0000256" key="2">
    <source>
        <dbReference type="ARBA" id="ARBA00006375"/>
    </source>
</evidence>